<comment type="subcellular location">
    <subcellularLocation>
        <location evidence="1">Cell membrane</location>
        <topology evidence="1">Multi-pass membrane protein</topology>
    </subcellularLocation>
</comment>
<dbReference type="PROSITE" id="PS50850">
    <property type="entry name" value="MFS"/>
    <property type="match status" value="1"/>
</dbReference>
<evidence type="ECO:0000256" key="6">
    <source>
        <dbReference type="ARBA" id="ARBA00023136"/>
    </source>
</evidence>
<dbReference type="PANTHER" id="PTHR23513">
    <property type="entry name" value="INTEGRAL MEMBRANE EFFLUX PROTEIN-RELATED"/>
    <property type="match status" value="1"/>
</dbReference>
<proteinExistence type="predicted"/>
<keyword evidence="2" id="KW-0813">Transport</keyword>
<feature type="domain" description="Major facilitator superfamily (MFS) profile" evidence="8">
    <location>
        <begin position="1"/>
        <end position="210"/>
    </location>
</feature>
<dbReference type="PANTHER" id="PTHR23513:SF6">
    <property type="entry name" value="MAJOR FACILITATOR SUPERFAMILY ASSOCIATED DOMAIN-CONTAINING PROTEIN"/>
    <property type="match status" value="1"/>
</dbReference>
<feature type="transmembrane region" description="Helical" evidence="7">
    <location>
        <begin position="183"/>
        <end position="205"/>
    </location>
</feature>
<feature type="transmembrane region" description="Helical" evidence="7">
    <location>
        <begin position="241"/>
        <end position="268"/>
    </location>
</feature>
<evidence type="ECO:0000256" key="5">
    <source>
        <dbReference type="ARBA" id="ARBA00022989"/>
    </source>
</evidence>
<name>A0A9X7VWL1_9BACL</name>
<dbReference type="InterPro" id="IPR020846">
    <property type="entry name" value="MFS_dom"/>
</dbReference>
<dbReference type="GO" id="GO:0022857">
    <property type="term" value="F:transmembrane transporter activity"/>
    <property type="evidence" value="ECO:0007669"/>
    <property type="project" value="InterPro"/>
</dbReference>
<feature type="transmembrane region" description="Helical" evidence="7">
    <location>
        <begin position="306"/>
        <end position="327"/>
    </location>
</feature>
<dbReference type="EMBL" id="CP071182">
    <property type="protein sequence ID" value="QSO45852.1"/>
    <property type="molecule type" value="Genomic_DNA"/>
</dbReference>
<keyword evidence="10" id="KW-1185">Reference proteome</keyword>
<dbReference type="CDD" id="cd06173">
    <property type="entry name" value="MFS_MefA_like"/>
    <property type="match status" value="1"/>
</dbReference>
<keyword evidence="3" id="KW-1003">Cell membrane</keyword>
<dbReference type="InterPro" id="IPR011701">
    <property type="entry name" value="MFS"/>
</dbReference>
<dbReference type="AlphaFoldDB" id="A0A9X7VWL1"/>
<dbReference type="Gene3D" id="1.20.1250.20">
    <property type="entry name" value="MFS general substrate transporter like domains"/>
    <property type="match status" value="1"/>
</dbReference>
<keyword evidence="5 7" id="KW-1133">Transmembrane helix</keyword>
<dbReference type="RefSeq" id="WP_206655225.1">
    <property type="nucleotide sequence ID" value="NZ_CP071182.1"/>
</dbReference>
<gene>
    <name evidence="9" type="ORF">JZ786_15040</name>
</gene>
<feature type="transmembrane region" description="Helical" evidence="7">
    <location>
        <begin position="366"/>
        <end position="388"/>
    </location>
</feature>
<evidence type="ECO:0000256" key="3">
    <source>
        <dbReference type="ARBA" id="ARBA00022475"/>
    </source>
</evidence>
<reference evidence="9 10" key="1">
    <citation type="submission" date="2021-02" db="EMBL/GenBank/DDBJ databases">
        <title>Alicyclobacillus curvatus sp. nov. and Alicyclobacillus mengziensis sp. nov., two acidophilic bacteria isolated from acid mine drainage.</title>
        <authorList>
            <person name="Huang Y."/>
        </authorList>
    </citation>
    <scope>NUCLEOTIDE SEQUENCE [LARGE SCALE GENOMIC DNA]</scope>
    <source>
        <strain evidence="9 10">S30H14</strain>
    </source>
</reference>
<feature type="transmembrane region" description="Helical" evidence="7">
    <location>
        <begin position="394"/>
        <end position="417"/>
    </location>
</feature>
<evidence type="ECO:0000256" key="4">
    <source>
        <dbReference type="ARBA" id="ARBA00022692"/>
    </source>
</evidence>
<feature type="transmembrane region" description="Helical" evidence="7">
    <location>
        <begin position="26"/>
        <end position="52"/>
    </location>
</feature>
<evidence type="ECO:0000256" key="1">
    <source>
        <dbReference type="ARBA" id="ARBA00004651"/>
    </source>
</evidence>
<evidence type="ECO:0000313" key="10">
    <source>
        <dbReference type="Proteomes" id="UP000663505"/>
    </source>
</evidence>
<dbReference type="InterPro" id="IPR036259">
    <property type="entry name" value="MFS_trans_sf"/>
</dbReference>
<evidence type="ECO:0000256" key="7">
    <source>
        <dbReference type="SAM" id="Phobius"/>
    </source>
</evidence>
<keyword evidence="6 7" id="KW-0472">Membrane</keyword>
<sequence>MIPPTTESGTDMASQNAFRLWRDTNFLSLIFATLLSVIGDGSYFIILGWFVLSVTGSEFALGTTLTFASIPRIVFMLLGGVVADRINRKLILVTSLLARALILGLFVAVLFGMHGKPALWLVDVMAVVFGTIDAFYYPANSSVVPSAVPAHALARANSLVQTVQQMSTVLGPLLAAGLLWMRVYQGMFTTISVIYAVSSVVLFFLRLRTGQQTSAQPKHKGPIFIWIDIREGIRFVTSVRILVLVMIVSLGINLLFMGPINIGIPILVKSMGWSGSTYGSYESGFGVGTVVGGIFVSILGGFRGKFLLLGVLGSMMGVAMAGIGFVHVPWGGIALMGVMGITVSVVNIPFITYIQTIVPGDKLGRTMSLLSLMSVGLVPISYTASSFVLQQHQIGAPGLLLGCGITMALLFASLYLFQDFRQVESHPLWRAQTSESTGNEAG</sequence>
<feature type="transmembrane region" description="Helical" evidence="7">
    <location>
        <begin position="333"/>
        <end position="354"/>
    </location>
</feature>
<protein>
    <submittedName>
        <fullName evidence="9">MFS transporter</fullName>
    </submittedName>
</protein>
<feature type="transmembrane region" description="Helical" evidence="7">
    <location>
        <begin position="90"/>
        <end position="111"/>
    </location>
</feature>
<dbReference type="Pfam" id="PF07690">
    <property type="entry name" value="MFS_1"/>
    <property type="match status" value="1"/>
</dbReference>
<dbReference type="Proteomes" id="UP000663505">
    <property type="component" value="Chromosome"/>
</dbReference>
<organism evidence="9 10">
    <name type="scientific">Alicyclobacillus mengziensis</name>
    <dbReference type="NCBI Taxonomy" id="2931921"/>
    <lineage>
        <taxon>Bacteria</taxon>
        <taxon>Bacillati</taxon>
        <taxon>Bacillota</taxon>
        <taxon>Bacilli</taxon>
        <taxon>Bacillales</taxon>
        <taxon>Alicyclobacillaceae</taxon>
        <taxon>Alicyclobacillus</taxon>
    </lineage>
</organism>
<evidence type="ECO:0000313" key="9">
    <source>
        <dbReference type="EMBL" id="QSO45852.1"/>
    </source>
</evidence>
<dbReference type="KEGG" id="afx:JZ786_15040"/>
<accession>A0A9X7VWL1</accession>
<dbReference type="SUPFAM" id="SSF103473">
    <property type="entry name" value="MFS general substrate transporter"/>
    <property type="match status" value="1"/>
</dbReference>
<feature type="transmembrane region" description="Helical" evidence="7">
    <location>
        <begin position="280"/>
        <end position="299"/>
    </location>
</feature>
<evidence type="ECO:0000259" key="8">
    <source>
        <dbReference type="PROSITE" id="PS50850"/>
    </source>
</evidence>
<feature type="transmembrane region" description="Helical" evidence="7">
    <location>
        <begin position="59"/>
        <end position="78"/>
    </location>
</feature>
<keyword evidence="4 7" id="KW-0812">Transmembrane</keyword>
<evidence type="ECO:0000256" key="2">
    <source>
        <dbReference type="ARBA" id="ARBA00022448"/>
    </source>
</evidence>
<dbReference type="GO" id="GO:0005886">
    <property type="term" value="C:plasma membrane"/>
    <property type="evidence" value="ECO:0007669"/>
    <property type="project" value="UniProtKB-SubCell"/>
</dbReference>